<comment type="subcellular location">
    <subcellularLocation>
        <location evidence="4">Cytoplasm</location>
    </subcellularLocation>
</comment>
<dbReference type="NCBIfam" id="TIGR00172">
    <property type="entry name" value="maf"/>
    <property type="match status" value="1"/>
</dbReference>
<dbReference type="PANTHER" id="PTHR43213:SF5">
    <property type="entry name" value="BIFUNCTIONAL DTTP_UTP PYROPHOSPHATASE_METHYLTRANSFERASE PROTEIN-RELATED"/>
    <property type="match status" value="1"/>
</dbReference>
<comment type="cofactor">
    <cofactor evidence="1 4">
        <name>a divalent metal cation</name>
        <dbReference type="ChEBI" id="CHEBI:60240"/>
    </cofactor>
</comment>
<dbReference type="Pfam" id="PF02545">
    <property type="entry name" value="Maf"/>
    <property type="match status" value="1"/>
</dbReference>
<comment type="catalytic activity">
    <reaction evidence="4">
        <text>dTTP + H2O = dTMP + diphosphate + H(+)</text>
        <dbReference type="Rhea" id="RHEA:28534"/>
        <dbReference type="ChEBI" id="CHEBI:15377"/>
        <dbReference type="ChEBI" id="CHEBI:15378"/>
        <dbReference type="ChEBI" id="CHEBI:33019"/>
        <dbReference type="ChEBI" id="CHEBI:37568"/>
        <dbReference type="ChEBI" id="CHEBI:63528"/>
        <dbReference type="EC" id="3.6.1.9"/>
    </reaction>
</comment>
<keyword evidence="6" id="KW-1185">Reference proteome</keyword>
<comment type="caution">
    <text evidence="4">Lacks conserved residue(s) required for the propagation of feature annotation.</text>
</comment>
<dbReference type="PIRSF" id="PIRSF006305">
    <property type="entry name" value="Maf"/>
    <property type="match status" value="1"/>
</dbReference>
<feature type="active site" description="Proton acceptor" evidence="4">
    <location>
        <position position="70"/>
    </location>
</feature>
<protein>
    <recommendedName>
        <fullName evidence="4">dTTP/UTP pyrophosphatase</fullName>
        <shortName evidence="4">dTTPase/UTPase</shortName>
        <ecNumber evidence="4">3.6.1.9</ecNumber>
    </recommendedName>
    <alternativeName>
        <fullName evidence="4">Nucleoside triphosphate pyrophosphatase</fullName>
    </alternativeName>
    <alternativeName>
        <fullName evidence="4">Nucleotide pyrophosphatase</fullName>
        <shortName evidence="4">Nucleotide PPase</shortName>
    </alternativeName>
</protein>
<evidence type="ECO:0000313" key="6">
    <source>
        <dbReference type="Proteomes" id="UP000294656"/>
    </source>
</evidence>
<reference evidence="5 6" key="1">
    <citation type="submission" date="2019-03" db="EMBL/GenBank/DDBJ databases">
        <title>Genomic Encyclopedia of Type Strains, Phase III (KMG-III): the genomes of soil and plant-associated and newly described type strains.</title>
        <authorList>
            <person name="Whitman W."/>
        </authorList>
    </citation>
    <scope>NUCLEOTIDE SEQUENCE [LARGE SCALE GENOMIC DNA]</scope>
    <source>
        <strain evidence="5 6">CECT 7378</strain>
    </source>
</reference>
<dbReference type="RefSeq" id="WP_133502704.1">
    <property type="nucleotide sequence ID" value="NZ_SNXC01000009.1"/>
</dbReference>
<feature type="site" description="Important for substrate specificity" evidence="4">
    <location>
        <position position="71"/>
    </location>
</feature>
<dbReference type="GO" id="GO:0009117">
    <property type="term" value="P:nucleotide metabolic process"/>
    <property type="evidence" value="ECO:0007669"/>
    <property type="project" value="UniProtKB-KW"/>
</dbReference>
<dbReference type="CDD" id="cd00555">
    <property type="entry name" value="Maf"/>
    <property type="match status" value="1"/>
</dbReference>
<dbReference type="OrthoDB" id="9807767at2"/>
<dbReference type="InterPro" id="IPR003697">
    <property type="entry name" value="Maf-like"/>
</dbReference>
<dbReference type="PANTHER" id="PTHR43213">
    <property type="entry name" value="BIFUNCTIONAL DTTP/UTP PYROPHOSPHATASE/METHYLTRANSFERASE PROTEIN-RELATED"/>
    <property type="match status" value="1"/>
</dbReference>
<name>A0A4R6MEK4_9GAMM</name>
<dbReference type="AlphaFoldDB" id="A0A4R6MEK4"/>
<comment type="caution">
    <text evidence="5">The sequence shown here is derived from an EMBL/GenBank/DDBJ whole genome shotgun (WGS) entry which is preliminary data.</text>
</comment>
<feature type="site" description="Important for substrate specificity" evidence="4">
    <location>
        <position position="155"/>
    </location>
</feature>
<dbReference type="GO" id="GO:0036221">
    <property type="term" value="F:UTP diphosphatase activity"/>
    <property type="evidence" value="ECO:0007669"/>
    <property type="project" value="RHEA"/>
</dbReference>
<dbReference type="HAMAP" id="MF_00528">
    <property type="entry name" value="Maf"/>
    <property type="match status" value="1"/>
</dbReference>
<evidence type="ECO:0000256" key="3">
    <source>
        <dbReference type="ARBA" id="ARBA00023080"/>
    </source>
</evidence>
<organism evidence="5 6">
    <name type="scientific">Marinomonas balearica</name>
    <dbReference type="NCBI Taxonomy" id="491947"/>
    <lineage>
        <taxon>Bacteria</taxon>
        <taxon>Pseudomonadati</taxon>
        <taxon>Pseudomonadota</taxon>
        <taxon>Gammaproteobacteria</taxon>
        <taxon>Oceanospirillales</taxon>
        <taxon>Oceanospirillaceae</taxon>
        <taxon>Marinomonas</taxon>
    </lineage>
</organism>
<dbReference type="Proteomes" id="UP000294656">
    <property type="component" value="Unassembled WGS sequence"/>
</dbReference>
<gene>
    <name evidence="5" type="ORF">DFP79_0885</name>
</gene>
<proteinExistence type="inferred from homology"/>
<comment type="function">
    <text evidence="4">Nucleoside triphosphate pyrophosphatase that hydrolyzes dTTP and UTP. May have a dual role in cell division arrest and in preventing the incorporation of modified nucleotides into cellular nucleic acids.</text>
</comment>
<dbReference type="GO" id="GO:0036218">
    <property type="term" value="F:dTTP diphosphatase activity"/>
    <property type="evidence" value="ECO:0007669"/>
    <property type="project" value="RHEA"/>
</dbReference>
<evidence type="ECO:0000313" key="5">
    <source>
        <dbReference type="EMBL" id="TDO99876.1"/>
    </source>
</evidence>
<keyword evidence="3 4" id="KW-0546">Nucleotide metabolism</keyword>
<comment type="similarity">
    <text evidence="4">Belongs to the Maf family. YhdE subfamily.</text>
</comment>
<dbReference type="InterPro" id="IPR029001">
    <property type="entry name" value="ITPase-like_fam"/>
</dbReference>
<accession>A0A4R6MEK4</accession>
<dbReference type="Gene3D" id="3.90.950.10">
    <property type="match status" value="1"/>
</dbReference>
<sequence>MIILASASPRRKELLGTFISSFEIMPADIDETPFEFEAPQEYVVRVAKDKAFSIANITNNQTGNLIISSDTSVVVDGQILGKPVDEADSKRMLRLLSNRSHEVITSLCVCDSQLRRVTTDIVVTQVEFRSISDVEIALYWKSGEPKDKAGSYAIQGIGASFVKSMAGSYSAVVGLPLFETANRLAEFGVQIFQEISDE</sequence>
<dbReference type="EC" id="3.6.1.9" evidence="4"/>
<dbReference type="GO" id="GO:0005737">
    <property type="term" value="C:cytoplasm"/>
    <property type="evidence" value="ECO:0007669"/>
    <property type="project" value="UniProtKB-SubCell"/>
</dbReference>
<comment type="catalytic activity">
    <reaction evidence="4">
        <text>UTP + H2O = UMP + diphosphate + H(+)</text>
        <dbReference type="Rhea" id="RHEA:29395"/>
        <dbReference type="ChEBI" id="CHEBI:15377"/>
        <dbReference type="ChEBI" id="CHEBI:15378"/>
        <dbReference type="ChEBI" id="CHEBI:33019"/>
        <dbReference type="ChEBI" id="CHEBI:46398"/>
        <dbReference type="ChEBI" id="CHEBI:57865"/>
        <dbReference type="EC" id="3.6.1.9"/>
    </reaction>
</comment>
<keyword evidence="2 4" id="KW-0378">Hydrolase</keyword>
<feature type="site" description="Important for substrate specificity" evidence="4">
    <location>
        <position position="10"/>
    </location>
</feature>
<dbReference type="SUPFAM" id="SSF52972">
    <property type="entry name" value="ITPase-like"/>
    <property type="match status" value="1"/>
</dbReference>
<keyword evidence="4" id="KW-0963">Cytoplasm</keyword>
<evidence type="ECO:0000256" key="2">
    <source>
        <dbReference type="ARBA" id="ARBA00022801"/>
    </source>
</evidence>
<dbReference type="EMBL" id="SNXC01000009">
    <property type="protein sequence ID" value="TDO99876.1"/>
    <property type="molecule type" value="Genomic_DNA"/>
</dbReference>
<evidence type="ECO:0000256" key="4">
    <source>
        <dbReference type="HAMAP-Rule" id="MF_00528"/>
    </source>
</evidence>
<evidence type="ECO:0000256" key="1">
    <source>
        <dbReference type="ARBA" id="ARBA00001968"/>
    </source>
</evidence>